<comment type="caution">
    <text evidence="2">The sequence shown here is derived from an EMBL/GenBank/DDBJ whole genome shotgun (WGS) entry which is preliminary data.</text>
</comment>
<evidence type="ECO:0000313" key="3">
    <source>
        <dbReference type="Proteomes" id="UP001210925"/>
    </source>
</evidence>
<accession>A0AAD5UGH5</accession>
<dbReference type="AlphaFoldDB" id="A0AAD5UGH5"/>
<name>A0AAD5UGH5_9FUNG</name>
<protein>
    <recommendedName>
        <fullName evidence="1">N-acetyltransferase domain-containing protein</fullName>
    </recommendedName>
</protein>
<dbReference type="CDD" id="cd04301">
    <property type="entry name" value="NAT_SF"/>
    <property type="match status" value="1"/>
</dbReference>
<dbReference type="GO" id="GO:0016747">
    <property type="term" value="F:acyltransferase activity, transferring groups other than amino-acyl groups"/>
    <property type="evidence" value="ECO:0007669"/>
    <property type="project" value="InterPro"/>
</dbReference>
<evidence type="ECO:0000313" key="2">
    <source>
        <dbReference type="EMBL" id="KAJ3257028.1"/>
    </source>
</evidence>
<feature type="domain" description="N-acetyltransferase" evidence="1">
    <location>
        <begin position="4"/>
        <end position="163"/>
    </location>
</feature>
<reference evidence="2" key="1">
    <citation type="submission" date="2020-05" db="EMBL/GenBank/DDBJ databases">
        <title>Phylogenomic resolution of chytrid fungi.</title>
        <authorList>
            <person name="Stajich J.E."/>
            <person name="Amses K."/>
            <person name="Simmons R."/>
            <person name="Seto K."/>
            <person name="Myers J."/>
            <person name="Bonds A."/>
            <person name="Quandt C.A."/>
            <person name="Barry K."/>
            <person name="Liu P."/>
            <person name="Grigoriev I."/>
            <person name="Longcore J.E."/>
            <person name="James T.Y."/>
        </authorList>
    </citation>
    <scope>NUCLEOTIDE SEQUENCE</scope>
    <source>
        <strain evidence="2">PLAUS21</strain>
    </source>
</reference>
<dbReference type="EMBL" id="JADGKB010000043">
    <property type="protein sequence ID" value="KAJ3257028.1"/>
    <property type="molecule type" value="Genomic_DNA"/>
</dbReference>
<dbReference type="Gene3D" id="3.40.630.30">
    <property type="match status" value="1"/>
</dbReference>
<proteinExistence type="predicted"/>
<organism evidence="2 3">
    <name type="scientific">Boothiomyces macroporosus</name>
    <dbReference type="NCBI Taxonomy" id="261099"/>
    <lineage>
        <taxon>Eukaryota</taxon>
        <taxon>Fungi</taxon>
        <taxon>Fungi incertae sedis</taxon>
        <taxon>Chytridiomycota</taxon>
        <taxon>Chytridiomycota incertae sedis</taxon>
        <taxon>Chytridiomycetes</taxon>
        <taxon>Rhizophydiales</taxon>
        <taxon>Terramycetaceae</taxon>
        <taxon>Boothiomyces</taxon>
    </lineage>
</organism>
<keyword evidence="3" id="KW-1185">Reference proteome</keyword>
<dbReference type="Pfam" id="PF00583">
    <property type="entry name" value="Acetyltransf_1"/>
    <property type="match status" value="1"/>
</dbReference>
<gene>
    <name evidence="2" type="ORF">HK103_005012</name>
</gene>
<dbReference type="PROSITE" id="PS51186">
    <property type="entry name" value="GNAT"/>
    <property type="match status" value="1"/>
</dbReference>
<sequence>MTGLQLFEATIADAKPVVKLANEAYRGNDGWTSEYGLISGTRLCEEMVGEMLENENQKLLLFKEGEGLSACIHLERDGDSVHFGCFCVDPKQQGTGIGKYVLKQAEDWARSNWSTRKVFMEVVSVRKELIDYYLRRGFMNTGKNEMYPYHDERFGIPTRENLTFDILEKHIIK</sequence>
<evidence type="ECO:0000259" key="1">
    <source>
        <dbReference type="PROSITE" id="PS51186"/>
    </source>
</evidence>
<dbReference type="SUPFAM" id="SSF55729">
    <property type="entry name" value="Acyl-CoA N-acyltransferases (Nat)"/>
    <property type="match status" value="1"/>
</dbReference>
<dbReference type="InterPro" id="IPR016181">
    <property type="entry name" value="Acyl_CoA_acyltransferase"/>
</dbReference>
<dbReference type="Proteomes" id="UP001210925">
    <property type="component" value="Unassembled WGS sequence"/>
</dbReference>
<dbReference type="InterPro" id="IPR000182">
    <property type="entry name" value="GNAT_dom"/>
</dbReference>